<keyword evidence="3" id="KW-1185">Reference proteome</keyword>
<protein>
    <submittedName>
        <fullName evidence="2">Translation initiation factor 2</fullName>
    </submittedName>
</protein>
<dbReference type="GO" id="GO:0003743">
    <property type="term" value="F:translation initiation factor activity"/>
    <property type="evidence" value="ECO:0007669"/>
    <property type="project" value="UniProtKB-KW"/>
</dbReference>
<dbReference type="RefSeq" id="WP_125007524.1">
    <property type="nucleotide sequence ID" value="NZ_BEXA01000001.1"/>
</dbReference>
<keyword evidence="2" id="KW-0396">Initiation factor</keyword>
<reference evidence="2 3" key="1">
    <citation type="submission" date="2017-11" db="EMBL/GenBank/DDBJ databases">
        <title>Draft Genome Sequence of Lactobacillus curieae NBRC 111893 isolated from Koso, a Japanese sugar-Vegetable Fermented Beverage.</title>
        <authorList>
            <person name="Chiou T.Y."/>
            <person name="Oshima K."/>
            <person name="Suda W."/>
            <person name="Hattori M."/>
            <person name="Takahashi T."/>
        </authorList>
    </citation>
    <scope>NUCLEOTIDE SEQUENCE [LARGE SCALE GENOMIC DNA]</scope>
    <source>
        <strain evidence="2 3">NBRC111893</strain>
    </source>
</reference>
<dbReference type="Pfam" id="PF21758">
    <property type="entry name" value="PAC_bac"/>
    <property type="match status" value="1"/>
</dbReference>
<accession>A0A401FHZ9</accession>
<evidence type="ECO:0000259" key="1">
    <source>
        <dbReference type="Pfam" id="PF21758"/>
    </source>
</evidence>
<gene>
    <name evidence="2" type="ORF">NBRC111893_27</name>
</gene>
<dbReference type="Proteomes" id="UP000286974">
    <property type="component" value="Unassembled WGS sequence"/>
</dbReference>
<dbReference type="InterPro" id="IPR048844">
    <property type="entry name" value="LpdD_chaperone-like"/>
</dbReference>
<evidence type="ECO:0000313" key="3">
    <source>
        <dbReference type="Proteomes" id="UP000286974"/>
    </source>
</evidence>
<dbReference type="AlphaFoldDB" id="A0A401FHZ9"/>
<evidence type="ECO:0000313" key="2">
    <source>
        <dbReference type="EMBL" id="GAY71881.1"/>
    </source>
</evidence>
<name>A0A401FHZ9_9LACO</name>
<dbReference type="EMBL" id="BEXA01000001">
    <property type="protein sequence ID" value="GAY71881.1"/>
    <property type="molecule type" value="Genomic_DNA"/>
</dbReference>
<organism evidence="2 3">
    <name type="scientific">Lentilactobacillus kosonis</name>
    <dbReference type="NCBI Taxonomy" id="2810561"/>
    <lineage>
        <taxon>Bacteria</taxon>
        <taxon>Bacillati</taxon>
        <taxon>Bacillota</taxon>
        <taxon>Bacilli</taxon>
        <taxon>Lactobacillales</taxon>
        <taxon>Lactobacillaceae</taxon>
        <taxon>Lentilactobacillus</taxon>
    </lineage>
</organism>
<feature type="domain" description="Prenylated flavin chaperone LpdD-like" evidence="1">
    <location>
        <begin position="16"/>
        <end position="124"/>
    </location>
</feature>
<dbReference type="OrthoDB" id="2243237at2"/>
<keyword evidence="2" id="KW-0648">Protein biosynthesis</keyword>
<sequence length="138" mass="15032">MPENKANNYFETIITREGYSMKAVLERQTLDVLIQIIGGDVPHYGVVMTIDNAGHTTVTSLPSRPGHVHQEQVLINPVAKAIAPVLQGNAVIVSGMHVNNITPNQMKAALGMANELGERLATWLTDHPSQQPEVNFAK</sequence>
<comment type="caution">
    <text evidence="2">The sequence shown here is derived from an EMBL/GenBank/DDBJ whole genome shotgun (WGS) entry which is preliminary data.</text>
</comment>
<proteinExistence type="predicted"/>